<evidence type="ECO:0000259" key="6">
    <source>
        <dbReference type="PROSITE" id="PS50995"/>
    </source>
</evidence>
<evidence type="ECO:0000313" key="7">
    <source>
        <dbReference type="EMBL" id="MFC5494216.1"/>
    </source>
</evidence>
<evidence type="ECO:0000256" key="3">
    <source>
        <dbReference type="ARBA" id="ARBA00023015"/>
    </source>
</evidence>
<dbReference type="SUPFAM" id="SSF46785">
    <property type="entry name" value="Winged helix' DNA-binding domain"/>
    <property type="match status" value="1"/>
</dbReference>
<dbReference type="Pfam" id="PF22381">
    <property type="entry name" value="Staph_reg_Sar_Rot"/>
    <property type="match status" value="1"/>
</dbReference>
<dbReference type="PRINTS" id="PR00598">
    <property type="entry name" value="HTHMARR"/>
</dbReference>
<comment type="caution">
    <text evidence="7">The sequence shown here is derived from an EMBL/GenBank/DDBJ whole genome shotgun (WGS) entry which is preliminary data.</text>
</comment>
<evidence type="ECO:0000313" key="8">
    <source>
        <dbReference type="Proteomes" id="UP001595956"/>
    </source>
</evidence>
<keyword evidence="3" id="KW-0805">Transcription regulation</keyword>
<gene>
    <name evidence="7" type="ORF">ACFPKY_13945</name>
</gene>
<feature type="domain" description="HTH marR-type" evidence="6">
    <location>
        <begin position="11"/>
        <end position="142"/>
    </location>
</feature>
<dbReference type="Gene3D" id="1.10.10.10">
    <property type="entry name" value="Winged helix-like DNA-binding domain superfamily/Winged helix DNA-binding domain"/>
    <property type="match status" value="1"/>
</dbReference>
<organism evidence="7 8">
    <name type="scientific">Nocardioides caricicola</name>
    <dbReference type="NCBI Taxonomy" id="634770"/>
    <lineage>
        <taxon>Bacteria</taxon>
        <taxon>Bacillati</taxon>
        <taxon>Actinomycetota</taxon>
        <taxon>Actinomycetes</taxon>
        <taxon>Propionibacteriales</taxon>
        <taxon>Nocardioidaceae</taxon>
        <taxon>Nocardioides</taxon>
    </lineage>
</organism>
<comment type="subcellular location">
    <subcellularLocation>
        <location evidence="1">Cytoplasm</location>
    </subcellularLocation>
</comment>
<dbReference type="PANTHER" id="PTHR33164">
    <property type="entry name" value="TRANSCRIPTIONAL REGULATOR, MARR FAMILY"/>
    <property type="match status" value="1"/>
</dbReference>
<dbReference type="SMART" id="SM00347">
    <property type="entry name" value="HTH_MARR"/>
    <property type="match status" value="1"/>
</dbReference>
<dbReference type="RefSeq" id="WP_345180076.1">
    <property type="nucleotide sequence ID" value="NZ_BAABFQ010000007.1"/>
</dbReference>
<keyword evidence="2" id="KW-0963">Cytoplasm</keyword>
<dbReference type="InterPro" id="IPR039422">
    <property type="entry name" value="MarR/SlyA-like"/>
</dbReference>
<dbReference type="EMBL" id="JBHSMD010000004">
    <property type="protein sequence ID" value="MFC5494216.1"/>
    <property type="molecule type" value="Genomic_DNA"/>
</dbReference>
<evidence type="ECO:0000256" key="1">
    <source>
        <dbReference type="ARBA" id="ARBA00004496"/>
    </source>
</evidence>
<keyword evidence="8" id="KW-1185">Reference proteome</keyword>
<dbReference type="Proteomes" id="UP001595956">
    <property type="component" value="Unassembled WGS sequence"/>
</dbReference>
<dbReference type="InterPro" id="IPR036388">
    <property type="entry name" value="WH-like_DNA-bd_sf"/>
</dbReference>
<dbReference type="PANTHER" id="PTHR33164:SF5">
    <property type="entry name" value="ORGANIC HYDROPEROXIDE RESISTANCE TRANSCRIPTIONAL REGULATOR"/>
    <property type="match status" value="1"/>
</dbReference>
<sequence>MTARHPQLALDQQICFPLYAASRAMTRAYADLLGPVGLTYPQYLVLLALWEASVPMSVGELGARLQLDSGTLTPLLKRLEGMGHVERRRDPDDERRVLVELTRSGVDLQDAVAEVPAALIAAEPLTLEQVEDLRRRLDEVLAAARAG</sequence>
<protein>
    <submittedName>
        <fullName evidence="7">MarR family winged helix-turn-helix transcriptional regulator</fullName>
    </submittedName>
</protein>
<accession>A0ABW0N2L1</accession>
<evidence type="ECO:0000256" key="5">
    <source>
        <dbReference type="ARBA" id="ARBA00023163"/>
    </source>
</evidence>
<proteinExistence type="predicted"/>
<evidence type="ECO:0000256" key="4">
    <source>
        <dbReference type="ARBA" id="ARBA00023125"/>
    </source>
</evidence>
<dbReference type="InterPro" id="IPR000835">
    <property type="entry name" value="HTH_MarR-typ"/>
</dbReference>
<dbReference type="InterPro" id="IPR036390">
    <property type="entry name" value="WH_DNA-bd_sf"/>
</dbReference>
<name>A0ABW0N2L1_9ACTN</name>
<reference evidence="8" key="1">
    <citation type="journal article" date="2019" name="Int. J. Syst. Evol. Microbiol.">
        <title>The Global Catalogue of Microorganisms (GCM) 10K type strain sequencing project: providing services to taxonomists for standard genome sequencing and annotation.</title>
        <authorList>
            <consortium name="The Broad Institute Genomics Platform"/>
            <consortium name="The Broad Institute Genome Sequencing Center for Infectious Disease"/>
            <person name="Wu L."/>
            <person name="Ma J."/>
        </authorList>
    </citation>
    <scope>NUCLEOTIDE SEQUENCE [LARGE SCALE GENOMIC DNA]</scope>
    <source>
        <strain evidence="8">KACC 13778</strain>
    </source>
</reference>
<dbReference type="InterPro" id="IPR055166">
    <property type="entry name" value="Transc_reg_Sar_Rot_HTH"/>
</dbReference>
<dbReference type="PROSITE" id="PS50995">
    <property type="entry name" value="HTH_MARR_2"/>
    <property type="match status" value="1"/>
</dbReference>
<keyword evidence="5" id="KW-0804">Transcription</keyword>
<keyword evidence="4" id="KW-0238">DNA-binding</keyword>
<evidence type="ECO:0000256" key="2">
    <source>
        <dbReference type="ARBA" id="ARBA00022490"/>
    </source>
</evidence>